<keyword evidence="9" id="KW-0325">Glycoprotein</keyword>
<dbReference type="PANTHER" id="PTHR13448:SF0">
    <property type="entry name" value="TRANSMEMBRANE PROTEIN 214"/>
    <property type="match status" value="1"/>
</dbReference>
<evidence type="ECO:0000256" key="5">
    <source>
        <dbReference type="ARBA" id="ARBA00022703"/>
    </source>
</evidence>
<evidence type="ECO:0000256" key="3">
    <source>
        <dbReference type="ARBA" id="ARBA00011720"/>
    </source>
</evidence>
<dbReference type="EMBL" id="GFAC01004580">
    <property type="protein sequence ID" value="JAT94608.1"/>
    <property type="molecule type" value="mRNA"/>
</dbReference>
<keyword evidence="4" id="KW-0812">Transmembrane</keyword>
<feature type="region of interest" description="Disordered" evidence="11">
    <location>
        <begin position="19"/>
        <end position="54"/>
    </location>
</feature>
<organism evidence="12">
    <name type="scientific">Amblyomma aureolatum</name>
    <dbReference type="NCBI Taxonomy" id="187763"/>
    <lineage>
        <taxon>Eukaryota</taxon>
        <taxon>Metazoa</taxon>
        <taxon>Ecdysozoa</taxon>
        <taxon>Arthropoda</taxon>
        <taxon>Chelicerata</taxon>
        <taxon>Arachnida</taxon>
        <taxon>Acari</taxon>
        <taxon>Parasitiformes</taxon>
        <taxon>Ixodida</taxon>
        <taxon>Ixodoidea</taxon>
        <taxon>Ixodidae</taxon>
        <taxon>Amblyomminae</taxon>
        <taxon>Amblyomma</taxon>
    </lineage>
</organism>
<keyword evidence="6" id="KW-0256">Endoplasmic reticulum</keyword>
<comment type="similarity">
    <text evidence="2">Belongs to the TMEM214 family.</text>
</comment>
<evidence type="ECO:0000256" key="6">
    <source>
        <dbReference type="ARBA" id="ARBA00022824"/>
    </source>
</evidence>
<dbReference type="InterPro" id="IPR019308">
    <property type="entry name" value="TMEM214"/>
</dbReference>
<dbReference type="GO" id="GO:0006915">
    <property type="term" value="P:apoptotic process"/>
    <property type="evidence" value="ECO:0007669"/>
    <property type="project" value="UniProtKB-KW"/>
</dbReference>
<feature type="compositionally biased region" description="Basic residues" evidence="11">
    <location>
        <begin position="38"/>
        <end position="47"/>
    </location>
</feature>
<sequence length="650" mass="71077">MPRIEPLAPLKESSTLYDALQEKEEQKKPAAAPPPPKPAKKLPKKKPKEANAQQASNLKALLNKVSVSEVSQLVSVVKARFPTNPLLWAKDLAAFLNNQLEGAPTAESLPPFEGKPSGFPLSELPAGVRRHFEDVVSATTDEGRALLWDHCLNGALQALSAPTSGGSNAGNSGSSVLGFLLGLQLLASRYPRVVTADLTKMCQLRSQHQGRPTACLTVLWAACQAGLSNLGEGLTVWLELLMPVMGTRAYAPYAVNSLSALLSRHPASANGDAAAGQACNLGVRSLFTLMDVVYGSGAKLPLSPEHGRVLRDQLYPRMRQLCYAAETSRSAYFPSYLRRLGTGSPLLNTELLSSLEECLCRDPECLSVWRQLFVRQASQSLRLLQHLEAKDAWRHLPRPTQRRLQATLVSWRSTTEASEPALRDSLVVCQVLERKMGGPGFPWVRLLLATVALGVSGLVFWDVRLQHGGRFERSGTHALLKDTGLLSAWQKGSVQAAVYLNEGSAWAAEKLPVWYAEASRRLGPPLEATWEQLQKIAVAAWTNSEPLRTQVLRHTHSLLLWGNEWVPVCVESVLGVAHETWSVVGGCVGWLLEHVVHGARLSAHWLTDNLLTGSWSPEKLQTHAVELASAMQKQAQVAVHWLWERLGSAQ</sequence>
<evidence type="ECO:0000256" key="11">
    <source>
        <dbReference type="SAM" id="MobiDB-lite"/>
    </source>
</evidence>
<comment type="function">
    <text evidence="10">Critical mediator, in cooperation with CASP4, of endoplasmic reticulum-stress induced apoptosis. Required or the activation of CASP4 following endoplasmic reticulum stress.</text>
</comment>
<dbReference type="GO" id="GO:0005789">
    <property type="term" value="C:endoplasmic reticulum membrane"/>
    <property type="evidence" value="ECO:0007669"/>
    <property type="project" value="UniProtKB-SubCell"/>
</dbReference>
<comment type="subunit">
    <text evidence="3">Constitutively interacts with CASP4; required for the localization of procaspase 4 to the ER.</text>
</comment>
<evidence type="ECO:0000256" key="1">
    <source>
        <dbReference type="ARBA" id="ARBA00004477"/>
    </source>
</evidence>
<protein>
    <submittedName>
        <fullName evidence="12">Uncharacterized protein</fullName>
    </submittedName>
</protein>
<dbReference type="AlphaFoldDB" id="A0A1E1X5W9"/>
<keyword evidence="7" id="KW-1133">Transmembrane helix</keyword>
<keyword evidence="5" id="KW-0053">Apoptosis</keyword>
<reference evidence="12" key="1">
    <citation type="journal article" date="2017" name="Front. Cell. Infect. Microbiol.">
        <title>The Distinct Transcriptional Response of the Midgut of Amblyomma sculptum and Amblyomma aureolatum Ticks to Rickettsia rickettsii Correlates to Their Differences in Susceptibility to Infection.</title>
        <authorList>
            <person name="Martins L.A."/>
            <person name="Galletti M.F.B.M."/>
            <person name="Ribeiro J.M."/>
            <person name="Fujita A."/>
            <person name="Costa F.B."/>
            <person name="Labruna M.B."/>
            <person name="Daffre S."/>
            <person name="Fogaca A.C."/>
        </authorList>
    </citation>
    <scope>NUCLEOTIDE SEQUENCE</scope>
</reference>
<evidence type="ECO:0000256" key="4">
    <source>
        <dbReference type="ARBA" id="ARBA00022692"/>
    </source>
</evidence>
<dbReference type="PANTHER" id="PTHR13448">
    <property type="entry name" value="TRANSMEMBRANE PROTEIN 214"/>
    <property type="match status" value="1"/>
</dbReference>
<evidence type="ECO:0000256" key="10">
    <source>
        <dbReference type="ARBA" id="ARBA00024938"/>
    </source>
</evidence>
<comment type="subcellular location">
    <subcellularLocation>
        <location evidence="1">Endoplasmic reticulum membrane</location>
        <topology evidence="1">Multi-pass membrane protein</topology>
    </subcellularLocation>
</comment>
<evidence type="ECO:0000256" key="9">
    <source>
        <dbReference type="ARBA" id="ARBA00023180"/>
    </source>
</evidence>
<evidence type="ECO:0000256" key="7">
    <source>
        <dbReference type="ARBA" id="ARBA00022989"/>
    </source>
</evidence>
<name>A0A1E1X5W9_9ACAR</name>
<proteinExistence type="evidence at transcript level"/>
<accession>A0A1E1X5W9</accession>
<evidence type="ECO:0000256" key="2">
    <source>
        <dbReference type="ARBA" id="ARBA00007984"/>
    </source>
</evidence>
<evidence type="ECO:0000313" key="12">
    <source>
        <dbReference type="EMBL" id="JAT94608.1"/>
    </source>
</evidence>
<evidence type="ECO:0000256" key="8">
    <source>
        <dbReference type="ARBA" id="ARBA00023136"/>
    </source>
</evidence>
<dbReference type="Pfam" id="PF10151">
    <property type="entry name" value="TMEM214"/>
    <property type="match status" value="1"/>
</dbReference>
<keyword evidence="8" id="KW-0472">Membrane</keyword>
<dbReference type="GO" id="GO:0005794">
    <property type="term" value="C:Golgi apparatus"/>
    <property type="evidence" value="ECO:0007669"/>
    <property type="project" value="TreeGrafter"/>
</dbReference>